<dbReference type="AlphaFoldDB" id="A0A5B2VVU3"/>
<dbReference type="InterPro" id="IPR036287">
    <property type="entry name" value="Rv1873-like_sf"/>
</dbReference>
<evidence type="ECO:0000313" key="1">
    <source>
        <dbReference type="EMBL" id="KAA2242698.1"/>
    </source>
</evidence>
<organism evidence="1 2">
    <name type="scientific">Chitinophaga agrisoli</name>
    <dbReference type="NCBI Taxonomy" id="2607653"/>
    <lineage>
        <taxon>Bacteria</taxon>
        <taxon>Pseudomonadati</taxon>
        <taxon>Bacteroidota</taxon>
        <taxon>Chitinophagia</taxon>
        <taxon>Chitinophagales</taxon>
        <taxon>Chitinophagaceae</taxon>
        <taxon>Chitinophaga</taxon>
    </lineage>
</organism>
<sequence length="139" mass="16033">MIEDLNRFIKAQESSYTAAYDEVLEGRKWGHWMWYIFPQFKGLGFSEMSSYYGIKDLEEAASYLNHPVLGQRLISICQALLTHYNKTAHEIFGSPDDLKLRSSMTLFASVEGADKCFQDVLDRFYLGEKDSKTLDLLQV</sequence>
<gene>
    <name evidence="1" type="ORF">F0L74_09220</name>
</gene>
<comment type="caution">
    <text evidence="1">The sequence shown here is derived from an EMBL/GenBank/DDBJ whole genome shotgun (WGS) entry which is preliminary data.</text>
</comment>
<reference evidence="1 2" key="2">
    <citation type="submission" date="2019-09" db="EMBL/GenBank/DDBJ databases">
        <authorList>
            <person name="Jin C."/>
        </authorList>
    </citation>
    <scope>NUCLEOTIDE SEQUENCE [LARGE SCALE GENOMIC DNA]</scope>
    <source>
        <strain evidence="1 2">BN140078</strain>
    </source>
</reference>
<name>A0A5B2VVU3_9BACT</name>
<dbReference type="Pfam" id="PF08837">
    <property type="entry name" value="DUF1810"/>
    <property type="match status" value="1"/>
</dbReference>
<protein>
    <submittedName>
        <fullName evidence="1">DUF1810 domain-containing protein</fullName>
    </submittedName>
</protein>
<dbReference type="RefSeq" id="WP_149837571.1">
    <property type="nucleotide sequence ID" value="NZ_VUOC01000002.1"/>
</dbReference>
<evidence type="ECO:0000313" key="2">
    <source>
        <dbReference type="Proteomes" id="UP000324611"/>
    </source>
</evidence>
<dbReference type="EMBL" id="VUOC01000002">
    <property type="protein sequence ID" value="KAA2242698.1"/>
    <property type="molecule type" value="Genomic_DNA"/>
</dbReference>
<keyword evidence="2" id="KW-1185">Reference proteome</keyword>
<proteinExistence type="predicted"/>
<dbReference type="InterPro" id="IPR014937">
    <property type="entry name" value="DUF1810"/>
</dbReference>
<accession>A0A5B2VVU3</accession>
<reference evidence="1 2" key="1">
    <citation type="submission" date="2019-09" db="EMBL/GenBank/DDBJ databases">
        <title>Chitinophaga ginsengihumi sp. nov., isolated from soil of ginseng rhizosphere.</title>
        <authorList>
            <person name="Lee J."/>
        </authorList>
    </citation>
    <scope>NUCLEOTIDE SEQUENCE [LARGE SCALE GENOMIC DNA]</scope>
    <source>
        <strain evidence="1 2">BN140078</strain>
    </source>
</reference>
<dbReference type="Gene3D" id="1.25.40.380">
    <property type="entry name" value="Protein of unknown function DUF1810"/>
    <property type="match status" value="1"/>
</dbReference>
<dbReference type="SUPFAM" id="SSF140736">
    <property type="entry name" value="Rv1873-like"/>
    <property type="match status" value="1"/>
</dbReference>
<dbReference type="Proteomes" id="UP000324611">
    <property type="component" value="Unassembled WGS sequence"/>
</dbReference>
<dbReference type="PIRSF" id="PIRSF008546">
    <property type="entry name" value="UCP008546"/>
    <property type="match status" value="1"/>
</dbReference>